<dbReference type="GO" id="GO:0008745">
    <property type="term" value="F:N-acetylmuramoyl-L-alanine amidase activity"/>
    <property type="evidence" value="ECO:0007669"/>
    <property type="project" value="InterPro"/>
</dbReference>
<organism evidence="2 3">
    <name type="scientific">Xylanibacter ruminicola</name>
    <name type="common">Prevotella ruminicola</name>
    <dbReference type="NCBI Taxonomy" id="839"/>
    <lineage>
        <taxon>Bacteria</taxon>
        <taxon>Pseudomonadati</taxon>
        <taxon>Bacteroidota</taxon>
        <taxon>Bacteroidia</taxon>
        <taxon>Bacteroidales</taxon>
        <taxon>Prevotellaceae</taxon>
        <taxon>Xylanibacter</taxon>
    </lineage>
</organism>
<dbReference type="Proteomes" id="UP000236735">
    <property type="component" value="Unassembled WGS sequence"/>
</dbReference>
<evidence type="ECO:0000313" key="3">
    <source>
        <dbReference type="Proteomes" id="UP000236735"/>
    </source>
</evidence>
<evidence type="ECO:0000313" key="2">
    <source>
        <dbReference type="EMBL" id="SEF84083.1"/>
    </source>
</evidence>
<dbReference type="AlphaFoldDB" id="A0A1H5VA35"/>
<gene>
    <name evidence="2" type="ORF">SAMN05216354_1834</name>
</gene>
<feature type="domain" description="N-acetylmuramoyl-L-alanine amidase" evidence="1">
    <location>
        <begin position="2"/>
        <end position="130"/>
    </location>
</feature>
<dbReference type="GO" id="GO:0009253">
    <property type="term" value="P:peptidoglycan catabolic process"/>
    <property type="evidence" value="ECO:0007669"/>
    <property type="project" value="InterPro"/>
</dbReference>
<sequence>MLKKLNRQDVKLLIVHCSATRCDRPFTTESLIATGKAKFGQPSYHYYIRMDGDIVPTLPENIRGAHARNYNRYAIGICYEGGLDANGQPADTRTEAQKEAMFNLLSDLRVEYPDAHIIGHCELPKQHVPIDLVLDALTHDDSPLRQLPRVAKACPCFHPSTYYASLQPRSTL</sequence>
<name>A0A1H5VA35_XYLRU</name>
<dbReference type="RefSeq" id="WP_258042852.1">
    <property type="nucleotide sequence ID" value="NZ_FNUV01000004.1"/>
</dbReference>
<dbReference type="Pfam" id="PF01510">
    <property type="entry name" value="Amidase_2"/>
    <property type="match status" value="1"/>
</dbReference>
<dbReference type="CDD" id="cd06583">
    <property type="entry name" value="PGRP"/>
    <property type="match status" value="1"/>
</dbReference>
<dbReference type="EMBL" id="FNUV01000004">
    <property type="protein sequence ID" value="SEF84083.1"/>
    <property type="molecule type" value="Genomic_DNA"/>
</dbReference>
<dbReference type="Gene3D" id="3.40.80.10">
    <property type="entry name" value="Peptidoglycan recognition protein-like"/>
    <property type="match status" value="1"/>
</dbReference>
<reference evidence="2 3" key="1">
    <citation type="submission" date="2016-10" db="EMBL/GenBank/DDBJ databases">
        <authorList>
            <person name="de Groot N.N."/>
        </authorList>
    </citation>
    <scope>NUCLEOTIDE SEQUENCE [LARGE SCALE GENOMIC DNA]</scope>
    <source>
        <strain evidence="2 3">AR32</strain>
    </source>
</reference>
<accession>A0A1H5VA35</accession>
<protein>
    <submittedName>
        <fullName evidence="2">N-acetylmuramoyl-L-alanine amidase</fullName>
    </submittedName>
</protein>
<evidence type="ECO:0000259" key="1">
    <source>
        <dbReference type="SMART" id="SM00644"/>
    </source>
</evidence>
<dbReference type="InterPro" id="IPR036505">
    <property type="entry name" value="Amidase/PGRP_sf"/>
</dbReference>
<proteinExistence type="predicted"/>
<dbReference type="SUPFAM" id="SSF55846">
    <property type="entry name" value="N-acetylmuramoyl-L-alanine amidase-like"/>
    <property type="match status" value="1"/>
</dbReference>
<dbReference type="InterPro" id="IPR002502">
    <property type="entry name" value="Amidase_domain"/>
</dbReference>
<dbReference type="SMART" id="SM00644">
    <property type="entry name" value="Ami_2"/>
    <property type="match status" value="1"/>
</dbReference>